<reference evidence="7 8" key="2">
    <citation type="submission" date="2019-06" db="EMBL/GenBank/DDBJ databases">
        <authorList>
            <person name="Seo Y."/>
        </authorList>
    </citation>
    <scope>NUCLEOTIDE SEQUENCE [LARGE SCALE GENOMIC DNA]</scope>
    <source>
        <strain evidence="7 8">MaA-Y11</strain>
    </source>
</reference>
<dbReference type="EMBL" id="VFJE01000050">
    <property type="protein sequence ID" value="TPD71956.1"/>
    <property type="molecule type" value="Genomic_DNA"/>
</dbReference>
<feature type="transmembrane region" description="Helical" evidence="6">
    <location>
        <begin position="169"/>
        <end position="193"/>
    </location>
</feature>
<feature type="transmembrane region" description="Helical" evidence="6">
    <location>
        <begin position="142"/>
        <end position="163"/>
    </location>
</feature>
<feature type="transmembrane region" description="Helical" evidence="6">
    <location>
        <begin position="331"/>
        <end position="351"/>
    </location>
</feature>
<keyword evidence="4 6" id="KW-1133">Transmembrane helix</keyword>
<organism evidence="7 8">
    <name type="scientific">Flavobacterium microcysteis</name>
    <dbReference type="NCBI Taxonomy" id="2596891"/>
    <lineage>
        <taxon>Bacteria</taxon>
        <taxon>Pseudomonadati</taxon>
        <taxon>Bacteroidota</taxon>
        <taxon>Flavobacteriia</taxon>
        <taxon>Flavobacteriales</taxon>
        <taxon>Flavobacteriaceae</taxon>
        <taxon>Flavobacterium</taxon>
    </lineage>
</organism>
<protein>
    <recommendedName>
        <fullName evidence="9">Flippase</fullName>
    </recommendedName>
</protein>
<reference evidence="7 8" key="1">
    <citation type="submission" date="2019-06" db="EMBL/GenBank/DDBJ databases">
        <title>Flavobacterium sp. MaA-Y11 from geoumgang.</title>
        <authorList>
            <person name="Jeong S."/>
        </authorList>
    </citation>
    <scope>NUCLEOTIDE SEQUENCE [LARGE SCALE GENOMIC DNA]</scope>
    <source>
        <strain evidence="7 8">MaA-Y11</strain>
    </source>
</reference>
<dbReference type="OrthoDB" id="9815702at2"/>
<evidence type="ECO:0000256" key="5">
    <source>
        <dbReference type="ARBA" id="ARBA00023136"/>
    </source>
</evidence>
<evidence type="ECO:0000256" key="4">
    <source>
        <dbReference type="ARBA" id="ARBA00022989"/>
    </source>
</evidence>
<dbReference type="InterPro" id="IPR050833">
    <property type="entry name" value="Poly_Biosynth_Transport"/>
</dbReference>
<evidence type="ECO:0000256" key="3">
    <source>
        <dbReference type="ARBA" id="ARBA00022692"/>
    </source>
</evidence>
<feature type="transmembrane region" description="Helical" evidence="6">
    <location>
        <begin position="358"/>
        <end position="378"/>
    </location>
</feature>
<dbReference type="Pfam" id="PF01943">
    <property type="entry name" value="Polysacc_synt"/>
    <property type="match status" value="1"/>
</dbReference>
<comment type="subcellular location">
    <subcellularLocation>
        <location evidence="1">Cell membrane</location>
        <topology evidence="1">Multi-pass membrane protein</topology>
    </subcellularLocation>
</comment>
<evidence type="ECO:0008006" key="9">
    <source>
        <dbReference type="Google" id="ProtNLM"/>
    </source>
</evidence>
<evidence type="ECO:0000256" key="6">
    <source>
        <dbReference type="SAM" id="Phobius"/>
    </source>
</evidence>
<accession>A0A501QIZ2</accession>
<evidence type="ECO:0000313" key="8">
    <source>
        <dbReference type="Proteomes" id="UP000319175"/>
    </source>
</evidence>
<proteinExistence type="predicted"/>
<comment type="caution">
    <text evidence="7">The sequence shown here is derived from an EMBL/GenBank/DDBJ whole genome shotgun (WGS) entry which is preliminary data.</text>
</comment>
<dbReference type="InterPro" id="IPR002797">
    <property type="entry name" value="Polysacc_synth"/>
</dbReference>
<feature type="transmembrane region" description="Helical" evidence="6">
    <location>
        <begin position="384"/>
        <end position="406"/>
    </location>
</feature>
<feature type="transmembrane region" description="Helical" evidence="6">
    <location>
        <begin position="253"/>
        <end position="273"/>
    </location>
</feature>
<gene>
    <name evidence="7" type="ORF">FJA49_03480</name>
</gene>
<evidence type="ECO:0000256" key="2">
    <source>
        <dbReference type="ARBA" id="ARBA00022475"/>
    </source>
</evidence>
<name>A0A501QIZ2_9FLAO</name>
<keyword evidence="5 6" id="KW-0472">Membrane</keyword>
<keyword evidence="3 6" id="KW-0812">Transmembrane</keyword>
<dbReference type="Proteomes" id="UP000319175">
    <property type="component" value="Unassembled WGS sequence"/>
</dbReference>
<keyword evidence="8" id="KW-1185">Reference proteome</keyword>
<evidence type="ECO:0000256" key="1">
    <source>
        <dbReference type="ARBA" id="ARBA00004651"/>
    </source>
</evidence>
<sequence length="417" mass="48272">MLKGFIKNVSYLVIIQISNTLLPLIIMPYLARIITPEQYGDIEFTRIFCYYFSIVILFGFDFTATRDISIHRDDKDQVNDIISQTTYAKIILFIICSITFFIIIFSVPSFNSIYCLLITTYLINIGYAFYPLWFFQGTENLKLVTTLSFLIRFFIIVITMVLIRKEEDYWIFNFLQGISLILISITCYLLLKYKYGFKFTKYNLKKVKTVLKDGMPLFLSIILVTVMTSLFFLFLKLNSDANEMAKFSTSNKIIATIQSLLLLPFTQAFFPIITKQADENLSLFKRNIKIVALALLIITFLTGLIIFFFGDIIIMLIFGEKYLLGFESLKILAFLPMFASLTNVFAYQGLLSLKKDKLFLAIHIVYAIFSVLISLYLIKNYNAYLASIIRLVIEILLFLTAMIFYFKSTGNKQAVRV</sequence>
<feature type="transmembrane region" description="Helical" evidence="6">
    <location>
        <begin position="86"/>
        <end position="105"/>
    </location>
</feature>
<feature type="transmembrane region" description="Helical" evidence="6">
    <location>
        <begin position="44"/>
        <end position="65"/>
    </location>
</feature>
<evidence type="ECO:0000313" key="7">
    <source>
        <dbReference type="EMBL" id="TPD71956.1"/>
    </source>
</evidence>
<keyword evidence="2" id="KW-1003">Cell membrane</keyword>
<dbReference type="PANTHER" id="PTHR30250">
    <property type="entry name" value="PST FAMILY PREDICTED COLANIC ACID TRANSPORTER"/>
    <property type="match status" value="1"/>
</dbReference>
<dbReference type="RefSeq" id="WP_139998896.1">
    <property type="nucleotide sequence ID" value="NZ_VFJE01000050.1"/>
</dbReference>
<feature type="transmembrane region" description="Helical" evidence="6">
    <location>
        <begin position="111"/>
        <end position="130"/>
    </location>
</feature>
<feature type="transmembrane region" description="Helical" evidence="6">
    <location>
        <begin position="293"/>
        <end position="319"/>
    </location>
</feature>
<feature type="transmembrane region" description="Helical" evidence="6">
    <location>
        <begin position="12"/>
        <end position="32"/>
    </location>
</feature>
<dbReference type="GO" id="GO:0005886">
    <property type="term" value="C:plasma membrane"/>
    <property type="evidence" value="ECO:0007669"/>
    <property type="project" value="UniProtKB-SubCell"/>
</dbReference>
<dbReference type="AlphaFoldDB" id="A0A501QIZ2"/>
<dbReference type="PANTHER" id="PTHR30250:SF11">
    <property type="entry name" value="O-ANTIGEN TRANSPORTER-RELATED"/>
    <property type="match status" value="1"/>
</dbReference>
<feature type="transmembrane region" description="Helical" evidence="6">
    <location>
        <begin position="214"/>
        <end position="233"/>
    </location>
</feature>